<keyword evidence="2" id="KW-1185">Reference proteome</keyword>
<organism evidence="1 2">
    <name type="scientific">Spirosoma arboris</name>
    <dbReference type="NCBI Taxonomy" id="2682092"/>
    <lineage>
        <taxon>Bacteria</taxon>
        <taxon>Pseudomonadati</taxon>
        <taxon>Bacteroidota</taxon>
        <taxon>Cytophagia</taxon>
        <taxon>Cytophagales</taxon>
        <taxon>Cytophagaceae</taxon>
        <taxon>Spirosoma</taxon>
    </lineage>
</organism>
<name>A0A7K1SKE2_9BACT</name>
<proteinExistence type="predicted"/>
<reference evidence="1 2" key="1">
    <citation type="submission" date="2019-12" db="EMBL/GenBank/DDBJ databases">
        <title>Spirosoma sp. HMF4905 genome sequencing and assembly.</title>
        <authorList>
            <person name="Kang H."/>
            <person name="Cha I."/>
            <person name="Kim H."/>
            <person name="Joh K."/>
        </authorList>
    </citation>
    <scope>NUCLEOTIDE SEQUENCE [LARGE SCALE GENOMIC DNA]</scope>
    <source>
        <strain evidence="1 2">HMF4905</strain>
    </source>
</reference>
<sequence>MSAALKAILNYLNKYPDLLDYERTPLEEALKRITNEVFQEEVQKIKAKLSD</sequence>
<gene>
    <name evidence="1" type="ORF">GO755_29575</name>
</gene>
<evidence type="ECO:0000313" key="1">
    <source>
        <dbReference type="EMBL" id="MVM34218.1"/>
    </source>
</evidence>
<dbReference type="AlphaFoldDB" id="A0A7K1SKE2"/>
<dbReference type="Proteomes" id="UP000436006">
    <property type="component" value="Unassembled WGS sequence"/>
</dbReference>
<evidence type="ECO:0000313" key="2">
    <source>
        <dbReference type="Proteomes" id="UP000436006"/>
    </source>
</evidence>
<dbReference type="RefSeq" id="WP_157589046.1">
    <property type="nucleotide sequence ID" value="NZ_WPIN01000015.1"/>
</dbReference>
<protein>
    <submittedName>
        <fullName evidence="1">Uncharacterized protein</fullName>
    </submittedName>
</protein>
<accession>A0A7K1SKE2</accession>
<dbReference type="EMBL" id="WPIN01000015">
    <property type="protein sequence ID" value="MVM34218.1"/>
    <property type="molecule type" value="Genomic_DNA"/>
</dbReference>
<comment type="caution">
    <text evidence="1">The sequence shown here is derived from an EMBL/GenBank/DDBJ whole genome shotgun (WGS) entry which is preliminary data.</text>
</comment>